<dbReference type="PANTHER" id="PTHR11404:SF6">
    <property type="entry name" value="SUPEROXIDE DISMUTASE [MN], MITOCHONDRIAL"/>
    <property type="match status" value="1"/>
</dbReference>
<dbReference type="InterPro" id="IPR050265">
    <property type="entry name" value="Fe/Mn_Superoxide_Dismutase"/>
</dbReference>
<evidence type="ECO:0000256" key="1">
    <source>
        <dbReference type="ARBA" id="ARBA00008714"/>
    </source>
</evidence>
<gene>
    <name evidence="7" type="ORF">J2Z20_002932</name>
</gene>
<evidence type="ECO:0000259" key="5">
    <source>
        <dbReference type="Pfam" id="PF00081"/>
    </source>
</evidence>
<dbReference type="Pfam" id="PF00081">
    <property type="entry name" value="Sod_Fe_N"/>
    <property type="match status" value="1"/>
</dbReference>
<evidence type="ECO:0000256" key="3">
    <source>
        <dbReference type="ARBA" id="ARBA00022723"/>
    </source>
</evidence>
<dbReference type="SUPFAM" id="SSF158430">
    <property type="entry name" value="Bacillus cereus metalloprotein-like"/>
    <property type="match status" value="1"/>
</dbReference>
<dbReference type="InterPro" id="IPR036314">
    <property type="entry name" value="SOD_C_sf"/>
</dbReference>
<reference evidence="7 8" key="1">
    <citation type="submission" date="2021-03" db="EMBL/GenBank/DDBJ databases">
        <title>Genomic Encyclopedia of Type Strains, Phase IV (KMG-IV): sequencing the most valuable type-strain genomes for metagenomic binning, comparative biology and taxonomic classification.</title>
        <authorList>
            <person name="Goeker M."/>
        </authorList>
    </citation>
    <scope>NUCLEOTIDE SEQUENCE [LARGE SCALE GENOMIC DNA]</scope>
    <source>
        <strain evidence="7 8">DSM 23491</strain>
    </source>
</reference>
<dbReference type="PROSITE" id="PS00088">
    <property type="entry name" value="SOD_MN"/>
    <property type="match status" value="1"/>
</dbReference>
<dbReference type="PRINTS" id="PR01703">
    <property type="entry name" value="MNSODISMTASE"/>
</dbReference>
<evidence type="ECO:0000313" key="8">
    <source>
        <dbReference type="Proteomes" id="UP001519273"/>
    </source>
</evidence>
<feature type="domain" description="Manganese/iron superoxide dismutase N-terminal" evidence="5">
    <location>
        <begin position="184"/>
        <end position="264"/>
    </location>
</feature>
<comment type="similarity">
    <text evidence="1">Belongs to the iron/manganese superoxide dismutase family.</text>
</comment>
<sequence length="386" mass="44846">MLYIYGSLLPLRILEEIRFWKEQEKEHTEVIKAMAPNLEQNYVKLLDSWHIVFTQTEQVSQNLLNSAMQSPHSAGDPLLRQIEQLLQTSFRQSQEFIRHLHVLMDQSAAIKQNELSKTVILHIIRESDYFLNVLERLNQPGAIAQNISGAPSNPSLEARSDLKLPKEKANIDPEVHNSPVPIGQHQLPPLNYPYNALEPYIDEQTMRIHHDKHHQSYVDGLNNAEKKLAEARKTGNFDLVKHWSRELAFNGAGHYLHTIFWDIMNPKGGGKPTGELSEQITKDFGSFEAFKRQFSEAAEKVEGGGWAILVWSPRSQHLEILQAEKHQNLSQWDVIPLLPLDVWEHAYYLKHQNNRKKYIEDWWNVVYWPNAASRYQQAKTLKWTPY</sequence>
<dbReference type="InterPro" id="IPR036324">
    <property type="entry name" value="Mn/Fe_SOD_N_sf"/>
</dbReference>
<dbReference type="Proteomes" id="UP001519273">
    <property type="component" value="Unassembled WGS sequence"/>
</dbReference>
<dbReference type="InterPro" id="IPR019832">
    <property type="entry name" value="Mn/Fe_SOD_C"/>
</dbReference>
<dbReference type="Gene3D" id="3.55.40.20">
    <property type="entry name" value="Iron/manganese superoxide dismutase, C-terminal domain"/>
    <property type="match status" value="1"/>
</dbReference>
<protein>
    <recommendedName>
        <fullName evidence="2">superoxide dismutase</fullName>
        <ecNumber evidence="2">1.15.1.1</ecNumber>
    </recommendedName>
</protein>
<keyword evidence="3" id="KW-0479">Metal-binding</keyword>
<dbReference type="RefSeq" id="WP_209851735.1">
    <property type="nucleotide sequence ID" value="NZ_CBCRVE010000010.1"/>
</dbReference>
<name>A0ABS4H656_9BACL</name>
<dbReference type="InterPro" id="IPR019833">
    <property type="entry name" value="Mn/Fe_SOD_BS"/>
</dbReference>
<dbReference type="PANTHER" id="PTHR11404">
    <property type="entry name" value="SUPEROXIDE DISMUTASE 2"/>
    <property type="match status" value="1"/>
</dbReference>
<dbReference type="GO" id="GO:0004784">
    <property type="term" value="F:superoxide dismutase activity"/>
    <property type="evidence" value="ECO:0007669"/>
    <property type="project" value="UniProtKB-EC"/>
</dbReference>
<evidence type="ECO:0000259" key="6">
    <source>
        <dbReference type="Pfam" id="PF02777"/>
    </source>
</evidence>
<accession>A0ABS4H656</accession>
<dbReference type="Pfam" id="PF02777">
    <property type="entry name" value="Sod_Fe_C"/>
    <property type="match status" value="1"/>
</dbReference>
<evidence type="ECO:0000256" key="2">
    <source>
        <dbReference type="ARBA" id="ARBA00012682"/>
    </source>
</evidence>
<proteinExistence type="inferred from homology"/>
<keyword evidence="4 7" id="KW-0560">Oxidoreductase</keyword>
<dbReference type="InterPro" id="IPR021328">
    <property type="entry name" value="CotB-like"/>
</dbReference>
<comment type="caution">
    <text evidence="7">The sequence shown here is derived from an EMBL/GenBank/DDBJ whole genome shotgun (WGS) entry which is preliminary data.</text>
</comment>
<dbReference type="EC" id="1.15.1.1" evidence="2"/>
<dbReference type="SUPFAM" id="SSF46609">
    <property type="entry name" value="Fe,Mn superoxide dismutase (SOD), N-terminal domain"/>
    <property type="match status" value="1"/>
</dbReference>
<evidence type="ECO:0000256" key="4">
    <source>
        <dbReference type="ARBA" id="ARBA00023002"/>
    </source>
</evidence>
<dbReference type="Gene3D" id="1.10.287.990">
    <property type="entry name" value="Fe,Mn superoxide dismutase (SOD) domain"/>
    <property type="match status" value="1"/>
</dbReference>
<dbReference type="EMBL" id="JAGGKP010000009">
    <property type="protein sequence ID" value="MBP1938015.1"/>
    <property type="molecule type" value="Genomic_DNA"/>
</dbReference>
<organism evidence="7 8">
    <name type="scientific">Paenibacillus sediminis</name>
    <dbReference type="NCBI Taxonomy" id="664909"/>
    <lineage>
        <taxon>Bacteria</taxon>
        <taxon>Bacillati</taxon>
        <taxon>Bacillota</taxon>
        <taxon>Bacilli</taxon>
        <taxon>Bacillales</taxon>
        <taxon>Paenibacillaceae</taxon>
        <taxon>Paenibacillus</taxon>
    </lineage>
</organism>
<dbReference type="InterPro" id="IPR019831">
    <property type="entry name" value="Mn/Fe_SOD_N"/>
</dbReference>
<feature type="domain" description="Manganese/iron superoxide dismutase C-terminal" evidence="6">
    <location>
        <begin position="272"/>
        <end position="373"/>
    </location>
</feature>
<dbReference type="SUPFAM" id="SSF54719">
    <property type="entry name" value="Fe,Mn superoxide dismutase (SOD), C-terminal domain"/>
    <property type="match status" value="1"/>
</dbReference>
<keyword evidence="8" id="KW-1185">Reference proteome</keyword>
<dbReference type="InterPro" id="IPR001189">
    <property type="entry name" value="Mn/Fe_SOD"/>
</dbReference>
<dbReference type="Pfam" id="PF11155">
    <property type="entry name" value="DUF2935"/>
    <property type="match status" value="1"/>
</dbReference>
<dbReference type="Gene3D" id="1.20.1260.120">
    <property type="entry name" value="Protein of unknown function DUF2935"/>
    <property type="match status" value="1"/>
</dbReference>
<evidence type="ECO:0000313" key="7">
    <source>
        <dbReference type="EMBL" id="MBP1938015.1"/>
    </source>
</evidence>